<protein>
    <submittedName>
        <fullName evidence="2">Class IV adenylate cyclase</fullName>
    </submittedName>
</protein>
<dbReference type="SUPFAM" id="SSF55154">
    <property type="entry name" value="CYTH-like phosphatases"/>
    <property type="match status" value="1"/>
</dbReference>
<gene>
    <name evidence="2" type="ORF">ACFSM5_12255</name>
</gene>
<evidence type="ECO:0000313" key="3">
    <source>
        <dbReference type="Proteomes" id="UP001597295"/>
    </source>
</evidence>
<dbReference type="Pfam" id="PF01928">
    <property type="entry name" value="CYTH"/>
    <property type="match status" value="1"/>
</dbReference>
<feature type="domain" description="CYTH" evidence="1">
    <location>
        <begin position="2"/>
        <end position="169"/>
    </location>
</feature>
<dbReference type="PROSITE" id="PS51707">
    <property type="entry name" value="CYTH"/>
    <property type="match status" value="1"/>
</dbReference>
<evidence type="ECO:0000259" key="1">
    <source>
        <dbReference type="PROSITE" id="PS51707"/>
    </source>
</evidence>
<dbReference type="CDD" id="cd07890">
    <property type="entry name" value="CYTH-like_AC_IV-like"/>
    <property type="match status" value="1"/>
</dbReference>
<dbReference type="InterPro" id="IPR008173">
    <property type="entry name" value="Adenylyl_cyclase_CyaB"/>
</dbReference>
<accession>A0ABW5DRA5</accession>
<keyword evidence="3" id="KW-1185">Reference proteome</keyword>
<dbReference type="PANTHER" id="PTHR21028:SF2">
    <property type="entry name" value="CYTH DOMAIN-CONTAINING PROTEIN"/>
    <property type="match status" value="1"/>
</dbReference>
<proteinExistence type="predicted"/>
<evidence type="ECO:0000313" key="2">
    <source>
        <dbReference type="EMBL" id="MFD2263663.1"/>
    </source>
</evidence>
<dbReference type="SMART" id="SM01118">
    <property type="entry name" value="CYTH"/>
    <property type="match status" value="1"/>
</dbReference>
<dbReference type="PANTHER" id="PTHR21028">
    <property type="entry name" value="SI:CH211-156B7.4"/>
    <property type="match status" value="1"/>
</dbReference>
<dbReference type="RefSeq" id="WP_379876688.1">
    <property type="nucleotide sequence ID" value="NZ_JBHUIP010000012.1"/>
</dbReference>
<sequence length="174" mass="19195">MARNVEIKARVGDPAALERRVALLATDGPDLIEQDDTFFTCPNGRLKLRVLGSGEGQLVFYRRSDTAGPKESFYVVSTTPEPDSLREALTHAYGSLGRVIKRRTLYMVGRTRIHLDAVKDLGNFLELEVVLAEDEPVEAGIAEADALLRRLDISADSLIDRAYFDLLADSSTTL</sequence>
<dbReference type="Gene3D" id="2.40.320.10">
    <property type="entry name" value="Hypothetical Protein Pfu-838710-001"/>
    <property type="match status" value="1"/>
</dbReference>
<dbReference type="InterPro" id="IPR023577">
    <property type="entry name" value="CYTH_domain"/>
</dbReference>
<dbReference type="Proteomes" id="UP001597295">
    <property type="component" value="Unassembled WGS sequence"/>
</dbReference>
<dbReference type="EMBL" id="JBHUIP010000012">
    <property type="protein sequence ID" value="MFD2263663.1"/>
    <property type="molecule type" value="Genomic_DNA"/>
</dbReference>
<dbReference type="InterPro" id="IPR033469">
    <property type="entry name" value="CYTH-like_dom_sf"/>
</dbReference>
<comment type="caution">
    <text evidence="2">The sequence shown here is derived from an EMBL/GenBank/DDBJ whole genome shotgun (WGS) entry which is preliminary data.</text>
</comment>
<organism evidence="2 3">
    <name type="scientific">Lacibacterium aquatile</name>
    <dbReference type="NCBI Taxonomy" id="1168082"/>
    <lineage>
        <taxon>Bacteria</taxon>
        <taxon>Pseudomonadati</taxon>
        <taxon>Pseudomonadota</taxon>
        <taxon>Alphaproteobacteria</taxon>
        <taxon>Rhodospirillales</taxon>
        <taxon>Rhodospirillaceae</taxon>
    </lineage>
</organism>
<reference evidence="3" key="1">
    <citation type="journal article" date="2019" name="Int. J. Syst. Evol. Microbiol.">
        <title>The Global Catalogue of Microorganisms (GCM) 10K type strain sequencing project: providing services to taxonomists for standard genome sequencing and annotation.</title>
        <authorList>
            <consortium name="The Broad Institute Genomics Platform"/>
            <consortium name="The Broad Institute Genome Sequencing Center for Infectious Disease"/>
            <person name="Wu L."/>
            <person name="Ma J."/>
        </authorList>
    </citation>
    <scope>NUCLEOTIDE SEQUENCE [LARGE SCALE GENOMIC DNA]</scope>
    <source>
        <strain evidence="3">CGMCC 1.19062</strain>
    </source>
</reference>
<name>A0ABW5DRA5_9PROT</name>